<name>A0A7R9LU18_9ACAR</name>
<dbReference type="GO" id="GO:0045944">
    <property type="term" value="P:positive regulation of transcription by RNA polymerase II"/>
    <property type="evidence" value="ECO:0007669"/>
    <property type="project" value="TreeGrafter"/>
</dbReference>
<keyword evidence="4" id="KW-0862">Zinc</keyword>
<organism evidence="7">
    <name type="scientific">Oppiella nova</name>
    <dbReference type="NCBI Taxonomy" id="334625"/>
    <lineage>
        <taxon>Eukaryota</taxon>
        <taxon>Metazoa</taxon>
        <taxon>Ecdysozoa</taxon>
        <taxon>Arthropoda</taxon>
        <taxon>Chelicerata</taxon>
        <taxon>Arachnida</taxon>
        <taxon>Acari</taxon>
        <taxon>Acariformes</taxon>
        <taxon>Sarcoptiformes</taxon>
        <taxon>Oribatida</taxon>
        <taxon>Brachypylina</taxon>
        <taxon>Oppioidea</taxon>
        <taxon>Oppiidae</taxon>
        <taxon>Oppiella</taxon>
    </lineage>
</organism>
<evidence type="ECO:0000256" key="4">
    <source>
        <dbReference type="ARBA" id="ARBA00022833"/>
    </source>
</evidence>
<feature type="domain" description="C2H2-type" evidence="6">
    <location>
        <begin position="190"/>
        <end position="215"/>
    </location>
</feature>
<evidence type="ECO:0000313" key="7">
    <source>
        <dbReference type="EMBL" id="CAD7646702.1"/>
    </source>
</evidence>
<evidence type="ECO:0000313" key="8">
    <source>
        <dbReference type="Proteomes" id="UP000728032"/>
    </source>
</evidence>
<proteinExistence type="predicted"/>
<dbReference type="PROSITE" id="PS00028">
    <property type="entry name" value="ZINC_FINGER_C2H2_1"/>
    <property type="match status" value="3"/>
</dbReference>
<protein>
    <recommendedName>
        <fullName evidence="6">C2H2-type domain-containing protein</fullName>
    </recommendedName>
</protein>
<sequence>MDVTDVCESVLEVKDFMECLRDENSRLRRQLLKDFMECLRDENSRLRRQLCFAQKCMDLFLRYRHCLTGFANNCLCDQNFDNQLVFNQLEDEYRHVEDEDVQLSAHDVDDCLASSVTFNRNETPVDTNYKIMESIGGDHDIDDHQTNDEDINYNNVLLNKFSKRMKTLNEDEDYRLMYMKTTEDSDCQQFRCKWFKCGLSFDSQTSLSHHTKADHFKINDNYDNLPQILQSDDELVIETDDDITRRHSKPRVKSKPVVEPEFVCDWIGCDLEFRSNFDLKRHQNMVHRRREQTLSSLGSGNRFIGFKPLTIHTLDDSSPQQLQPILREVFAEKIFKCDLCDKSYTRKDSLRHHQRIEHNSGGRALRMHYCDQCEYSTSNGGHMKRHIIRKHTNERPFKCDLDGCHPDVKCYATLEQLKSHQMKIHPNIDFSMV</sequence>
<evidence type="ECO:0000256" key="5">
    <source>
        <dbReference type="PROSITE-ProRule" id="PRU00042"/>
    </source>
</evidence>
<keyword evidence="3 5" id="KW-0863">Zinc-finger</keyword>
<keyword evidence="1" id="KW-0479">Metal-binding</keyword>
<dbReference type="InterPro" id="IPR036236">
    <property type="entry name" value="Znf_C2H2_sf"/>
</dbReference>
<dbReference type="PANTHER" id="PTHR24403:SF67">
    <property type="entry name" value="FI01116P-RELATED"/>
    <property type="match status" value="1"/>
</dbReference>
<dbReference type="Proteomes" id="UP000728032">
    <property type="component" value="Unassembled WGS sequence"/>
</dbReference>
<feature type="domain" description="C2H2-type" evidence="6">
    <location>
        <begin position="262"/>
        <end position="292"/>
    </location>
</feature>
<keyword evidence="8" id="KW-1185">Reference proteome</keyword>
<evidence type="ECO:0000256" key="3">
    <source>
        <dbReference type="ARBA" id="ARBA00022771"/>
    </source>
</evidence>
<dbReference type="SMART" id="SM00355">
    <property type="entry name" value="ZnF_C2H2"/>
    <property type="match status" value="5"/>
</dbReference>
<reference evidence="7" key="1">
    <citation type="submission" date="2020-11" db="EMBL/GenBank/DDBJ databases">
        <authorList>
            <person name="Tran Van P."/>
        </authorList>
    </citation>
    <scope>NUCLEOTIDE SEQUENCE</scope>
</reference>
<dbReference type="GO" id="GO:0008270">
    <property type="term" value="F:zinc ion binding"/>
    <property type="evidence" value="ECO:0007669"/>
    <property type="project" value="UniProtKB-KW"/>
</dbReference>
<dbReference type="Pfam" id="PF00096">
    <property type="entry name" value="zf-C2H2"/>
    <property type="match status" value="2"/>
</dbReference>
<dbReference type="InterPro" id="IPR050688">
    <property type="entry name" value="Zinc_finger/UBP_domain"/>
</dbReference>
<dbReference type="InterPro" id="IPR013087">
    <property type="entry name" value="Znf_C2H2_type"/>
</dbReference>
<dbReference type="PROSITE" id="PS50157">
    <property type="entry name" value="ZINC_FINGER_C2H2_2"/>
    <property type="match status" value="4"/>
</dbReference>
<dbReference type="GO" id="GO:0005634">
    <property type="term" value="C:nucleus"/>
    <property type="evidence" value="ECO:0007669"/>
    <property type="project" value="TreeGrafter"/>
</dbReference>
<dbReference type="PANTHER" id="PTHR24403">
    <property type="entry name" value="ZINC FINGER PROTEIN"/>
    <property type="match status" value="1"/>
</dbReference>
<dbReference type="EMBL" id="OC917304">
    <property type="protein sequence ID" value="CAD7646702.1"/>
    <property type="molecule type" value="Genomic_DNA"/>
</dbReference>
<evidence type="ECO:0000256" key="2">
    <source>
        <dbReference type="ARBA" id="ARBA00022737"/>
    </source>
</evidence>
<dbReference type="SUPFAM" id="SSF57667">
    <property type="entry name" value="beta-beta-alpha zinc fingers"/>
    <property type="match status" value="2"/>
</dbReference>
<evidence type="ECO:0000256" key="1">
    <source>
        <dbReference type="ARBA" id="ARBA00022723"/>
    </source>
</evidence>
<dbReference type="EMBL" id="CAJPVJ010002479">
    <property type="protein sequence ID" value="CAG2166343.1"/>
    <property type="molecule type" value="Genomic_DNA"/>
</dbReference>
<dbReference type="OrthoDB" id="8117402at2759"/>
<keyword evidence="2" id="KW-0677">Repeat</keyword>
<accession>A0A7R9LU18</accession>
<dbReference type="FunFam" id="3.30.160.60:FF:000065">
    <property type="entry name" value="B-cell CLL/lymphoma 6, member B"/>
    <property type="match status" value="1"/>
</dbReference>
<feature type="domain" description="C2H2-type" evidence="6">
    <location>
        <begin position="335"/>
        <end position="363"/>
    </location>
</feature>
<dbReference type="AlphaFoldDB" id="A0A7R9LU18"/>
<gene>
    <name evidence="7" type="ORF">ONB1V03_LOCUS5867</name>
</gene>
<evidence type="ECO:0000259" key="6">
    <source>
        <dbReference type="PROSITE" id="PS50157"/>
    </source>
</evidence>
<feature type="domain" description="C2H2-type" evidence="6">
    <location>
        <begin position="368"/>
        <end position="396"/>
    </location>
</feature>
<dbReference type="Gene3D" id="3.30.160.60">
    <property type="entry name" value="Classic Zinc Finger"/>
    <property type="match status" value="3"/>
</dbReference>